<protein>
    <submittedName>
        <fullName evidence="3">Outer membrane lipoprotein carrier protein LolA</fullName>
    </submittedName>
</protein>
<dbReference type="Pfam" id="PF03548">
    <property type="entry name" value="LolA"/>
    <property type="match status" value="1"/>
</dbReference>
<evidence type="ECO:0000256" key="2">
    <source>
        <dbReference type="SAM" id="SignalP"/>
    </source>
</evidence>
<dbReference type="Proteomes" id="UP000233398">
    <property type="component" value="Unassembled WGS sequence"/>
</dbReference>
<reference evidence="3 4" key="1">
    <citation type="submission" date="2017-11" db="EMBL/GenBank/DDBJ databases">
        <title>Rhodohalobacter 15182 sp. nov., isolated from a salt lake.</title>
        <authorList>
            <person name="Han S."/>
        </authorList>
    </citation>
    <scope>NUCLEOTIDE SEQUENCE [LARGE SCALE GENOMIC DNA]</scope>
    <source>
        <strain evidence="3 4">15182</strain>
    </source>
</reference>
<dbReference type="EMBL" id="PISP01000003">
    <property type="protein sequence ID" value="PKD43391.1"/>
    <property type="molecule type" value="Genomic_DNA"/>
</dbReference>
<dbReference type="OrthoDB" id="1524151at2"/>
<keyword evidence="3" id="KW-0449">Lipoprotein</keyword>
<dbReference type="InterPro" id="IPR004564">
    <property type="entry name" value="OM_lipoprot_carrier_LolA-like"/>
</dbReference>
<dbReference type="InterPro" id="IPR029046">
    <property type="entry name" value="LolA/LolB/LppX"/>
</dbReference>
<evidence type="ECO:0000256" key="1">
    <source>
        <dbReference type="ARBA" id="ARBA00022729"/>
    </source>
</evidence>
<evidence type="ECO:0000313" key="3">
    <source>
        <dbReference type="EMBL" id="PKD43391.1"/>
    </source>
</evidence>
<dbReference type="SUPFAM" id="SSF89392">
    <property type="entry name" value="Prokaryotic lipoproteins and lipoprotein localization factors"/>
    <property type="match status" value="1"/>
</dbReference>
<name>A0A2N0VGT8_9BACT</name>
<gene>
    <name evidence="3" type="ORF">CWD77_12355</name>
</gene>
<comment type="caution">
    <text evidence="3">The sequence shown here is derived from an EMBL/GenBank/DDBJ whole genome shotgun (WGS) entry which is preliminary data.</text>
</comment>
<keyword evidence="4" id="KW-1185">Reference proteome</keyword>
<sequence length="208" mass="23862">MKQQIIILSAFVLSLFLTADLFGQTPEFDRLKENFEENRIFEAGFTHLYKDAFTDEEQFSEGKIWIGKEKYRIEGDTQTMVVDGEVSTVYDQSRNRVIISDYIEEEDDFAPSRMLQGVDDSFDVEENTMQNGETEITLTSEDAFTVFKTVTIYLNADGSPVQIVAIDQVDNELSTQFEDGFFTTAENNLFRVEVPAEAELIDLRYDSE</sequence>
<feature type="chain" id="PRO_5014728811" evidence="2">
    <location>
        <begin position="20"/>
        <end position="208"/>
    </location>
</feature>
<dbReference type="AlphaFoldDB" id="A0A2N0VGT8"/>
<dbReference type="RefSeq" id="WP_101073866.1">
    <property type="nucleotide sequence ID" value="NZ_PISP01000003.1"/>
</dbReference>
<feature type="signal peptide" evidence="2">
    <location>
        <begin position="1"/>
        <end position="19"/>
    </location>
</feature>
<dbReference type="PANTHER" id="PTHR35869">
    <property type="entry name" value="OUTER-MEMBRANE LIPOPROTEIN CARRIER PROTEIN"/>
    <property type="match status" value="1"/>
</dbReference>
<dbReference type="Gene3D" id="2.50.20.10">
    <property type="entry name" value="Lipoprotein localisation LolA/LolB/LppX"/>
    <property type="match status" value="1"/>
</dbReference>
<proteinExistence type="predicted"/>
<organism evidence="3 4">
    <name type="scientific">Rhodohalobacter barkolensis</name>
    <dbReference type="NCBI Taxonomy" id="2053187"/>
    <lineage>
        <taxon>Bacteria</taxon>
        <taxon>Pseudomonadati</taxon>
        <taxon>Balneolota</taxon>
        <taxon>Balneolia</taxon>
        <taxon>Balneolales</taxon>
        <taxon>Balneolaceae</taxon>
        <taxon>Rhodohalobacter</taxon>
    </lineage>
</organism>
<dbReference type="PANTHER" id="PTHR35869:SF1">
    <property type="entry name" value="OUTER-MEMBRANE LIPOPROTEIN CARRIER PROTEIN"/>
    <property type="match status" value="1"/>
</dbReference>
<evidence type="ECO:0000313" key="4">
    <source>
        <dbReference type="Proteomes" id="UP000233398"/>
    </source>
</evidence>
<keyword evidence="1 2" id="KW-0732">Signal</keyword>
<accession>A0A2N0VGT8</accession>
<dbReference type="CDD" id="cd16325">
    <property type="entry name" value="LolA"/>
    <property type="match status" value="1"/>
</dbReference>